<keyword evidence="12" id="KW-0902">Two-component regulatory system</keyword>
<evidence type="ECO:0000259" key="16">
    <source>
        <dbReference type="PROSITE" id="PS50885"/>
    </source>
</evidence>
<evidence type="ECO:0000256" key="5">
    <source>
        <dbReference type="ARBA" id="ARBA00022553"/>
    </source>
</evidence>
<dbReference type="PANTHER" id="PTHR34220">
    <property type="entry name" value="SENSOR HISTIDINE KINASE YPDA"/>
    <property type="match status" value="1"/>
</dbReference>
<keyword evidence="13 14" id="KW-0472">Membrane</keyword>
<dbReference type="Pfam" id="PF06580">
    <property type="entry name" value="His_kinase"/>
    <property type="match status" value="1"/>
</dbReference>
<dbReference type="InterPro" id="IPR005467">
    <property type="entry name" value="His_kinase_dom"/>
</dbReference>
<dbReference type="InterPro" id="IPR003594">
    <property type="entry name" value="HATPase_dom"/>
</dbReference>
<dbReference type="Proteomes" id="UP001580430">
    <property type="component" value="Unassembled WGS sequence"/>
</dbReference>
<evidence type="ECO:0000256" key="12">
    <source>
        <dbReference type="ARBA" id="ARBA00023012"/>
    </source>
</evidence>
<dbReference type="PROSITE" id="PS50109">
    <property type="entry name" value="HIS_KIN"/>
    <property type="match status" value="1"/>
</dbReference>
<keyword evidence="11 14" id="KW-1133">Transmembrane helix</keyword>
<comment type="catalytic activity">
    <reaction evidence="1">
        <text>ATP + protein L-histidine = ADP + protein N-phospho-L-histidine.</text>
        <dbReference type="EC" id="2.7.13.3"/>
    </reaction>
</comment>
<keyword evidence="6 17" id="KW-0808">Transferase</keyword>
<evidence type="ECO:0000256" key="9">
    <source>
        <dbReference type="ARBA" id="ARBA00022777"/>
    </source>
</evidence>
<evidence type="ECO:0000256" key="7">
    <source>
        <dbReference type="ARBA" id="ARBA00022692"/>
    </source>
</evidence>
<evidence type="ECO:0000256" key="8">
    <source>
        <dbReference type="ARBA" id="ARBA00022741"/>
    </source>
</evidence>
<name>A0ABV5C7P0_9BACL</name>
<gene>
    <name evidence="17" type="ORF">ACE5LO_24510</name>
</gene>
<dbReference type="SMART" id="SM00304">
    <property type="entry name" value="HAMP"/>
    <property type="match status" value="1"/>
</dbReference>
<dbReference type="InterPro" id="IPR003660">
    <property type="entry name" value="HAMP_dom"/>
</dbReference>
<dbReference type="InterPro" id="IPR050640">
    <property type="entry name" value="Bact_2-comp_sensor_kinase"/>
</dbReference>
<dbReference type="Pfam" id="PF00672">
    <property type="entry name" value="HAMP"/>
    <property type="match status" value="1"/>
</dbReference>
<keyword evidence="18" id="KW-1185">Reference proteome</keyword>
<dbReference type="Gene3D" id="1.10.8.500">
    <property type="entry name" value="HAMP domain in histidine kinase"/>
    <property type="match status" value="1"/>
</dbReference>
<dbReference type="Pfam" id="PF02518">
    <property type="entry name" value="HATPase_c"/>
    <property type="match status" value="1"/>
</dbReference>
<dbReference type="SMART" id="SM00387">
    <property type="entry name" value="HATPase_c"/>
    <property type="match status" value="1"/>
</dbReference>
<sequence>MISKLLRRFQYINYRLSSKLIIAYIILTVIPMALLGYFSFVQYKKSIEEQIGEYMPRFLRQANANIEKQVEEVMALPKLLLNSESTLAILRKDSYQSRADQNKDRFTVNNYLARTYLNGMNEDVIGVFVLSKNRLFYSSKIKFTGLDWEKLLIPYGQDMDLRGKEKITLPNETKLRFEGGVPYVLFMKQIQDVDNRKDLGTMFIAVKLTFIDRILMDFEQNNNAKMWIANRRGNIIYHTDPNAIGTTDPSVRDYPIWNGSFRVSKGKELQLISVTESKSFDGILVHSIPLQDLTARTDMTRKITILIFICFVMITTLFAVMFVLRVTRPIKRLIRLMKEAERGKFQLDLKTHSRDEVGTLARSFNSMMTTIRDLIEKNYDIKIRQQEAELYALQSQINPHFMYNTLETISMAIEEGEADMAVDMVTQLGRMLRYSVENTSNFVPVSEELQHVVDYLTIQKFRFEDRLVFEIIRKSDPGFFYMPKFILQPVVENAIKYGLESRERLDIEISISKESGTRSGDTAIVFRVRDNGPGIKRERLEEVEKSLKTGTLSGKKSQFGLGNVNARIVMIHGPEYGLQLHSVDGKGTEVTIRIPLITMMDRFNLEQGEEDNHASNTDVNCG</sequence>
<evidence type="ECO:0000256" key="1">
    <source>
        <dbReference type="ARBA" id="ARBA00000085"/>
    </source>
</evidence>
<keyword evidence="7 14" id="KW-0812">Transmembrane</keyword>
<feature type="transmembrane region" description="Helical" evidence="14">
    <location>
        <begin position="21"/>
        <end position="40"/>
    </location>
</feature>
<dbReference type="RefSeq" id="WP_375522554.1">
    <property type="nucleotide sequence ID" value="NZ_JBHIRY010000038.1"/>
</dbReference>
<dbReference type="Pfam" id="PF02743">
    <property type="entry name" value="dCache_1"/>
    <property type="match status" value="1"/>
</dbReference>
<organism evidence="17 18">
    <name type="scientific">Paenibacillus medicaginis</name>
    <dbReference type="NCBI Taxonomy" id="1470560"/>
    <lineage>
        <taxon>Bacteria</taxon>
        <taxon>Bacillati</taxon>
        <taxon>Bacillota</taxon>
        <taxon>Bacilli</taxon>
        <taxon>Bacillales</taxon>
        <taxon>Paenibacillaceae</taxon>
        <taxon>Paenibacillus</taxon>
    </lineage>
</organism>
<keyword evidence="10" id="KW-0067">ATP-binding</keyword>
<keyword evidence="8" id="KW-0547">Nucleotide-binding</keyword>
<dbReference type="EMBL" id="JBHIRY010000038">
    <property type="protein sequence ID" value="MFB5763544.1"/>
    <property type="molecule type" value="Genomic_DNA"/>
</dbReference>
<evidence type="ECO:0000256" key="14">
    <source>
        <dbReference type="SAM" id="Phobius"/>
    </source>
</evidence>
<dbReference type="EC" id="2.7.13.3" evidence="3"/>
<proteinExistence type="predicted"/>
<keyword evidence="5" id="KW-0597">Phosphoprotein</keyword>
<evidence type="ECO:0000256" key="6">
    <source>
        <dbReference type="ARBA" id="ARBA00022679"/>
    </source>
</evidence>
<dbReference type="PANTHER" id="PTHR34220:SF11">
    <property type="entry name" value="SENSOR PROTEIN KINASE HPTS"/>
    <property type="match status" value="1"/>
</dbReference>
<evidence type="ECO:0000259" key="15">
    <source>
        <dbReference type="PROSITE" id="PS50109"/>
    </source>
</evidence>
<dbReference type="InterPro" id="IPR033479">
    <property type="entry name" value="dCache_1"/>
</dbReference>
<dbReference type="Gene3D" id="3.30.450.20">
    <property type="entry name" value="PAS domain"/>
    <property type="match status" value="1"/>
</dbReference>
<feature type="transmembrane region" description="Helical" evidence="14">
    <location>
        <begin position="303"/>
        <end position="327"/>
    </location>
</feature>
<keyword evidence="9 17" id="KW-0418">Kinase</keyword>
<comment type="subcellular location">
    <subcellularLocation>
        <location evidence="2">Cell membrane</location>
        <topology evidence="2">Multi-pass membrane protein</topology>
    </subcellularLocation>
</comment>
<dbReference type="GO" id="GO:0004673">
    <property type="term" value="F:protein histidine kinase activity"/>
    <property type="evidence" value="ECO:0007669"/>
    <property type="project" value="UniProtKB-EC"/>
</dbReference>
<evidence type="ECO:0000256" key="10">
    <source>
        <dbReference type="ARBA" id="ARBA00022840"/>
    </source>
</evidence>
<dbReference type="PROSITE" id="PS50885">
    <property type="entry name" value="HAMP"/>
    <property type="match status" value="1"/>
</dbReference>
<evidence type="ECO:0000313" key="18">
    <source>
        <dbReference type="Proteomes" id="UP001580430"/>
    </source>
</evidence>
<feature type="domain" description="Histidine kinase" evidence="15">
    <location>
        <begin position="486"/>
        <end position="598"/>
    </location>
</feature>
<dbReference type="SUPFAM" id="SSF55874">
    <property type="entry name" value="ATPase domain of HSP90 chaperone/DNA topoisomerase II/histidine kinase"/>
    <property type="match status" value="1"/>
</dbReference>
<evidence type="ECO:0000313" key="17">
    <source>
        <dbReference type="EMBL" id="MFB5763544.1"/>
    </source>
</evidence>
<protein>
    <recommendedName>
        <fullName evidence="3">histidine kinase</fullName>
        <ecNumber evidence="3">2.7.13.3</ecNumber>
    </recommendedName>
</protein>
<evidence type="ECO:0000256" key="11">
    <source>
        <dbReference type="ARBA" id="ARBA00022989"/>
    </source>
</evidence>
<evidence type="ECO:0000256" key="3">
    <source>
        <dbReference type="ARBA" id="ARBA00012438"/>
    </source>
</evidence>
<keyword evidence="4" id="KW-1003">Cell membrane</keyword>
<comment type="caution">
    <text evidence="17">The sequence shown here is derived from an EMBL/GenBank/DDBJ whole genome shotgun (WGS) entry which is preliminary data.</text>
</comment>
<dbReference type="InterPro" id="IPR010559">
    <property type="entry name" value="Sig_transdc_His_kin_internal"/>
</dbReference>
<reference evidence="17 18" key="1">
    <citation type="submission" date="2024-09" db="EMBL/GenBank/DDBJ databases">
        <title>Paenibacillus zeirhizospherea sp. nov., isolated from surface of the maize (Zea mays) roots in a horticulture field, Hungary.</title>
        <authorList>
            <person name="Marton D."/>
            <person name="Farkas M."/>
            <person name="Bedics A."/>
            <person name="Toth E."/>
            <person name="Tancsics A."/>
            <person name="Boka K."/>
            <person name="Marati G."/>
            <person name="Kriszt B."/>
            <person name="Cserhati M."/>
        </authorList>
    </citation>
    <scope>NUCLEOTIDE SEQUENCE [LARGE SCALE GENOMIC DNA]</scope>
    <source>
        <strain evidence="17 18">JCM 18446</strain>
    </source>
</reference>
<evidence type="ECO:0000256" key="4">
    <source>
        <dbReference type="ARBA" id="ARBA00022475"/>
    </source>
</evidence>
<evidence type="ECO:0000256" key="13">
    <source>
        <dbReference type="ARBA" id="ARBA00023136"/>
    </source>
</evidence>
<evidence type="ECO:0000256" key="2">
    <source>
        <dbReference type="ARBA" id="ARBA00004651"/>
    </source>
</evidence>
<dbReference type="InterPro" id="IPR036890">
    <property type="entry name" value="HATPase_C_sf"/>
</dbReference>
<feature type="domain" description="HAMP" evidence="16">
    <location>
        <begin position="324"/>
        <end position="376"/>
    </location>
</feature>
<dbReference type="SUPFAM" id="SSF158472">
    <property type="entry name" value="HAMP domain-like"/>
    <property type="match status" value="1"/>
</dbReference>
<accession>A0ABV5C7P0</accession>
<dbReference type="CDD" id="cd06225">
    <property type="entry name" value="HAMP"/>
    <property type="match status" value="1"/>
</dbReference>
<dbReference type="Gene3D" id="3.30.565.10">
    <property type="entry name" value="Histidine kinase-like ATPase, C-terminal domain"/>
    <property type="match status" value="1"/>
</dbReference>